<feature type="domain" description="Ribbon-helix-helix protein CopG" evidence="1">
    <location>
        <begin position="3"/>
        <end position="36"/>
    </location>
</feature>
<dbReference type="Pfam" id="PF03683">
    <property type="entry name" value="UPF0175"/>
    <property type="match status" value="1"/>
</dbReference>
<dbReference type="InterPro" id="IPR002145">
    <property type="entry name" value="CopG"/>
</dbReference>
<organism evidence="2 3">
    <name type="scientific">Candidatus Methanoperedens nitratireducens</name>
    <dbReference type="NCBI Taxonomy" id="1392998"/>
    <lineage>
        <taxon>Archaea</taxon>
        <taxon>Methanobacteriati</taxon>
        <taxon>Methanobacteriota</taxon>
        <taxon>Stenosarchaea group</taxon>
        <taxon>Methanomicrobia</taxon>
        <taxon>Methanosarcinales</taxon>
        <taxon>ANME-2 cluster</taxon>
        <taxon>Candidatus Methanoperedentaceae</taxon>
        <taxon>Candidatus Methanoperedens</taxon>
    </lineage>
</organism>
<gene>
    <name evidence="2" type="ORF">MPEBLZ_03761</name>
</gene>
<dbReference type="GO" id="GO:0006355">
    <property type="term" value="P:regulation of DNA-templated transcription"/>
    <property type="evidence" value="ECO:0007669"/>
    <property type="project" value="InterPro"/>
</dbReference>
<evidence type="ECO:0000313" key="3">
    <source>
        <dbReference type="Proteomes" id="UP000050360"/>
    </source>
</evidence>
<dbReference type="EMBL" id="LKCM01000313">
    <property type="protein sequence ID" value="KPQ41673.1"/>
    <property type="molecule type" value="Genomic_DNA"/>
</dbReference>
<sequence length="102" mass="12004">MENVQIRIDEKNMKNLNELAQMLSSSRSEVIRRIIEGGIKELRMKIAMEKYIDEEFSLCRAAEFSNVSIQQMARYLTQRGIPFFKQSIEESEKDVIEAQTWL</sequence>
<dbReference type="Pfam" id="PF01402">
    <property type="entry name" value="RHH_1"/>
    <property type="match status" value="1"/>
</dbReference>
<dbReference type="InterPro" id="IPR005368">
    <property type="entry name" value="UPF0175"/>
</dbReference>
<name>A0A0P8CG69_9EURY</name>
<protein>
    <submittedName>
        <fullName evidence="2">Ribbon-helix-helix protein, copG family</fullName>
    </submittedName>
</protein>
<evidence type="ECO:0000259" key="1">
    <source>
        <dbReference type="Pfam" id="PF01402"/>
    </source>
</evidence>
<reference evidence="2 3" key="1">
    <citation type="submission" date="2015-09" db="EMBL/GenBank/DDBJ databases">
        <title>A metagenomics-based metabolic model of nitrate-dependent anaerobic oxidation of methane by Methanoperedens-like archaea.</title>
        <authorList>
            <person name="Arshad A."/>
            <person name="Speth D.R."/>
            <person name="De Graaf R.M."/>
            <person name="Op Den Camp H.J."/>
            <person name="Jetten M.S."/>
            <person name="Welte C.U."/>
        </authorList>
    </citation>
    <scope>NUCLEOTIDE SEQUENCE [LARGE SCALE GENOMIC DNA]</scope>
</reference>
<comment type="caution">
    <text evidence="2">The sequence shown here is derived from an EMBL/GenBank/DDBJ whole genome shotgun (WGS) entry which is preliminary data.</text>
</comment>
<proteinExistence type="predicted"/>
<dbReference type="Proteomes" id="UP000050360">
    <property type="component" value="Unassembled WGS sequence"/>
</dbReference>
<evidence type="ECO:0000313" key="2">
    <source>
        <dbReference type="EMBL" id="KPQ41673.1"/>
    </source>
</evidence>
<accession>A0A0P8CG69</accession>
<dbReference type="AlphaFoldDB" id="A0A0P8CG69"/>